<protein>
    <submittedName>
        <fullName evidence="2">Uncharacterized protein</fullName>
    </submittedName>
</protein>
<keyword evidence="1" id="KW-1185">Reference proteome</keyword>
<organism evidence="1 2">
    <name type="scientific">Romanomermis culicivorax</name>
    <name type="common">Nematode worm</name>
    <dbReference type="NCBI Taxonomy" id="13658"/>
    <lineage>
        <taxon>Eukaryota</taxon>
        <taxon>Metazoa</taxon>
        <taxon>Ecdysozoa</taxon>
        <taxon>Nematoda</taxon>
        <taxon>Enoplea</taxon>
        <taxon>Dorylaimia</taxon>
        <taxon>Mermithida</taxon>
        <taxon>Mermithoidea</taxon>
        <taxon>Mermithidae</taxon>
        <taxon>Romanomermis</taxon>
    </lineage>
</organism>
<proteinExistence type="predicted"/>
<evidence type="ECO:0000313" key="1">
    <source>
        <dbReference type="Proteomes" id="UP000887565"/>
    </source>
</evidence>
<name>A0A915HPV9_ROMCU</name>
<reference evidence="2" key="1">
    <citation type="submission" date="2022-11" db="UniProtKB">
        <authorList>
            <consortium name="WormBaseParasite"/>
        </authorList>
    </citation>
    <scope>IDENTIFICATION</scope>
</reference>
<dbReference type="Proteomes" id="UP000887565">
    <property type="component" value="Unplaced"/>
</dbReference>
<evidence type="ECO:0000313" key="2">
    <source>
        <dbReference type="WBParaSite" id="nRc.2.0.1.t03387-RA"/>
    </source>
</evidence>
<dbReference type="WBParaSite" id="nRc.2.0.1.t03387-RA">
    <property type="protein sequence ID" value="nRc.2.0.1.t03387-RA"/>
    <property type="gene ID" value="nRc.2.0.1.g03387"/>
</dbReference>
<sequence>MKSGLMAHLTDLLGFPVSLIYELEVCTRLDAENDPPQPTHINDVWIEHVAPDQPLRDSTYHNTHYCYLPDTLLSILQADASWLQRITATMLLTAAIASPCSTAPHH</sequence>
<dbReference type="AlphaFoldDB" id="A0A915HPV9"/>
<accession>A0A915HPV9</accession>